<protein>
    <recommendedName>
        <fullName evidence="5">Pre-rRNA-processing protein</fullName>
    </recommendedName>
</protein>
<dbReference type="SUPFAM" id="SSF48371">
    <property type="entry name" value="ARM repeat"/>
    <property type="match status" value="1"/>
</dbReference>
<keyword evidence="5" id="KW-0690">Ribosome biogenesis</keyword>
<proteinExistence type="inferred from homology"/>
<keyword evidence="8" id="KW-1185">Reference proteome</keyword>
<comment type="caution">
    <text evidence="7">The sequence shown here is derived from an EMBL/GenBank/DDBJ whole genome shotgun (WGS) entry which is preliminary data.</text>
</comment>
<evidence type="ECO:0000259" key="6">
    <source>
        <dbReference type="Pfam" id="PF12333"/>
    </source>
</evidence>
<gene>
    <name evidence="7" type="ORF">FGG08_002482</name>
</gene>
<dbReference type="EMBL" id="JAGHQL010000037">
    <property type="protein sequence ID" value="KAH0543221.1"/>
    <property type="molecule type" value="Genomic_DNA"/>
</dbReference>
<dbReference type="GO" id="GO:0006364">
    <property type="term" value="P:rRNA processing"/>
    <property type="evidence" value="ECO:0007669"/>
    <property type="project" value="UniProtKB-UniRule"/>
</dbReference>
<accession>A0A9P8I999</accession>
<evidence type="ECO:0000256" key="4">
    <source>
        <dbReference type="ARBA" id="ARBA00023242"/>
    </source>
</evidence>
<dbReference type="GO" id="GO:0120330">
    <property type="term" value="C:rixosome complex"/>
    <property type="evidence" value="ECO:0007669"/>
    <property type="project" value="UniProtKB-UniRule"/>
</dbReference>
<dbReference type="Proteomes" id="UP000698800">
    <property type="component" value="Unassembled WGS sequence"/>
</dbReference>
<dbReference type="InterPro" id="IPR024679">
    <property type="entry name" value="Ipi1_N"/>
</dbReference>
<dbReference type="Pfam" id="PF12333">
    <property type="entry name" value="Ipi1_N"/>
    <property type="match status" value="1"/>
</dbReference>
<dbReference type="GO" id="GO:0005634">
    <property type="term" value="C:nucleus"/>
    <property type="evidence" value="ECO:0007669"/>
    <property type="project" value="UniProtKB-SubCell"/>
</dbReference>
<evidence type="ECO:0000256" key="3">
    <source>
        <dbReference type="ARBA" id="ARBA00006427"/>
    </source>
</evidence>
<evidence type="ECO:0000256" key="1">
    <source>
        <dbReference type="ARBA" id="ARBA00002355"/>
    </source>
</evidence>
<dbReference type="AlphaFoldDB" id="A0A9P8I999"/>
<keyword evidence="4 5" id="KW-0539">Nucleus</keyword>
<comment type="function">
    <text evidence="1 5">Component of the RIX1 complex required for processing of ITS2 sequences from 35S pre-rRNA.</text>
</comment>
<keyword evidence="5" id="KW-0698">rRNA processing</keyword>
<comment type="similarity">
    <text evidence="3 5">Belongs to the IPI1/TEX10 family.</text>
</comment>
<evidence type="ECO:0000256" key="5">
    <source>
        <dbReference type="RuleBase" id="RU368021"/>
    </source>
</evidence>
<comment type="subunit">
    <text evidence="5">Component of the RIX1 complex.</text>
</comment>
<evidence type="ECO:0000313" key="7">
    <source>
        <dbReference type="EMBL" id="KAH0543221.1"/>
    </source>
</evidence>
<dbReference type="PANTHER" id="PTHR16056:SF2">
    <property type="entry name" value="TESTIS-EXPRESSED PROTEIN 10"/>
    <property type="match status" value="1"/>
</dbReference>
<dbReference type="PANTHER" id="PTHR16056">
    <property type="entry name" value="REGULATOR OF MICROTUBULE DYNAMICS PROTEIN"/>
    <property type="match status" value="1"/>
</dbReference>
<reference evidence="7" key="1">
    <citation type="submission" date="2021-03" db="EMBL/GenBank/DDBJ databases">
        <title>Comparative genomics and phylogenomic investigation of the class Geoglossomycetes provide insights into ecological specialization and systematics.</title>
        <authorList>
            <person name="Melie T."/>
            <person name="Pirro S."/>
            <person name="Miller A.N."/>
            <person name="Quandt A."/>
        </authorList>
    </citation>
    <scope>NUCLEOTIDE SEQUENCE</scope>
    <source>
        <strain evidence="7">GBOQ0MN5Z8</strain>
    </source>
</reference>
<sequence>MVDSAGQKQKLKVGKAKPKAANFTDTSFKSKSIVLSRQSLSTSAPVATSQFSHHVSLLSHHSSSHRRDSLSYLTSTICTLPTGSLLPQPLSTFLPKLLPLILDISSPVRSQLLDLLKALPGEEIGAHAEKILLFIQSAMTHIAADIRADSTGFLLWLLDVAGDEAMGSSSGWVKTTKCFIALMGWGDGVNASRGVGKINFGKAGGDTKTTVKHLQAFMQFLARGLLTPLDPAGSPDDTMDSELTHYHNLISTNLLLPHPTTPQHLLPKTSNCYSHLNLFATATTPSEAETLEIAEDCEARRRLFKIYVKIVERGLEDARREGGLVGRAASAAYRMLERGMAAGEDDKDDEG</sequence>
<dbReference type="OrthoDB" id="361362at2759"/>
<organism evidence="7 8">
    <name type="scientific">Glutinoglossum americanum</name>
    <dbReference type="NCBI Taxonomy" id="1670608"/>
    <lineage>
        <taxon>Eukaryota</taxon>
        <taxon>Fungi</taxon>
        <taxon>Dikarya</taxon>
        <taxon>Ascomycota</taxon>
        <taxon>Pezizomycotina</taxon>
        <taxon>Geoglossomycetes</taxon>
        <taxon>Geoglossales</taxon>
        <taxon>Geoglossaceae</taxon>
        <taxon>Glutinoglossum</taxon>
    </lineage>
</organism>
<name>A0A9P8I999_9PEZI</name>
<comment type="subcellular location">
    <subcellularLocation>
        <location evidence="2 5">Nucleus</location>
    </subcellularLocation>
</comment>
<evidence type="ECO:0000313" key="8">
    <source>
        <dbReference type="Proteomes" id="UP000698800"/>
    </source>
</evidence>
<dbReference type="InterPro" id="IPR016024">
    <property type="entry name" value="ARM-type_fold"/>
</dbReference>
<feature type="domain" description="Pre-rRNA-processing protein Ipi1 N-terminal" evidence="6">
    <location>
        <begin position="123"/>
        <end position="221"/>
    </location>
</feature>
<evidence type="ECO:0000256" key="2">
    <source>
        <dbReference type="ARBA" id="ARBA00004123"/>
    </source>
</evidence>